<feature type="compositionally biased region" description="Basic and acidic residues" evidence="1">
    <location>
        <begin position="209"/>
        <end position="220"/>
    </location>
</feature>
<keyword evidence="2" id="KW-0812">Transmembrane</keyword>
<keyword evidence="3" id="KW-0732">Signal</keyword>
<dbReference type="EMBL" id="VJMJ01000159">
    <property type="protein sequence ID" value="KAF0729916.1"/>
    <property type="molecule type" value="Genomic_DNA"/>
</dbReference>
<organism evidence="4 5">
    <name type="scientific">Aphanomyces euteiches</name>
    <dbReference type="NCBI Taxonomy" id="100861"/>
    <lineage>
        <taxon>Eukaryota</taxon>
        <taxon>Sar</taxon>
        <taxon>Stramenopiles</taxon>
        <taxon>Oomycota</taxon>
        <taxon>Saprolegniomycetes</taxon>
        <taxon>Saprolegniales</taxon>
        <taxon>Verrucalvaceae</taxon>
        <taxon>Aphanomyces</taxon>
    </lineage>
</organism>
<evidence type="ECO:0000256" key="2">
    <source>
        <dbReference type="SAM" id="Phobius"/>
    </source>
</evidence>
<dbReference type="AlphaFoldDB" id="A0A6G0WR39"/>
<comment type="caution">
    <text evidence="4">The sequence shown here is derived from an EMBL/GenBank/DDBJ whole genome shotgun (WGS) entry which is preliminary data.</text>
</comment>
<keyword evidence="5" id="KW-1185">Reference proteome</keyword>
<evidence type="ECO:0000256" key="1">
    <source>
        <dbReference type="SAM" id="MobiDB-lite"/>
    </source>
</evidence>
<feature type="region of interest" description="Disordered" evidence="1">
    <location>
        <begin position="209"/>
        <end position="240"/>
    </location>
</feature>
<evidence type="ECO:0008006" key="6">
    <source>
        <dbReference type="Google" id="ProtNLM"/>
    </source>
</evidence>
<gene>
    <name evidence="4" type="ORF">Ae201684_012555</name>
</gene>
<evidence type="ECO:0000256" key="3">
    <source>
        <dbReference type="SAM" id="SignalP"/>
    </source>
</evidence>
<evidence type="ECO:0000313" key="4">
    <source>
        <dbReference type="EMBL" id="KAF0729916.1"/>
    </source>
</evidence>
<feature type="signal peptide" evidence="3">
    <location>
        <begin position="1"/>
        <end position="18"/>
    </location>
</feature>
<sequence>MRFLQQFFITTAFYFVYGAVTNSLAKCPGDVSEKYITKQEAQVTLCQAAMNVTSDVLLSEPSLFCTKDECTQLVTDAASWTCKPNTMKLIPTNYCNQVCQALVLKMEERKLNCDKVKYGNFLFCPLCTEFSNAAKEFVDSCGLWTSADSLVVSIANSTTKCNGYKTPGTPTRMASSSSTTYIVVGVVGGVLVVGVVAFLILRKKRGEADSRSGSHLDMTHSPRSGTYSGGPSTSNQFAPK</sequence>
<feature type="transmembrane region" description="Helical" evidence="2">
    <location>
        <begin position="181"/>
        <end position="201"/>
    </location>
</feature>
<dbReference type="VEuPathDB" id="FungiDB:AeMF1_001661"/>
<keyword evidence="2" id="KW-0472">Membrane</keyword>
<dbReference type="Proteomes" id="UP000481153">
    <property type="component" value="Unassembled WGS sequence"/>
</dbReference>
<feature type="chain" id="PRO_5026194581" description="Folate receptor-like domain-containing protein" evidence="3">
    <location>
        <begin position="19"/>
        <end position="240"/>
    </location>
</feature>
<accession>A0A6G0WR39</accession>
<name>A0A6G0WR39_9STRA</name>
<feature type="compositionally biased region" description="Polar residues" evidence="1">
    <location>
        <begin position="221"/>
        <end position="240"/>
    </location>
</feature>
<keyword evidence="2" id="KW-1133">Transmembrane helix</keyword>
<protein>
    <recommendedName>
        <fullName evidence="6">Folate receptor-like domain-containing protein</fullName>
    </recommendedName>
</protein>
<evidence type="ECO:0000313" key="5">
    <source>
        <dbReference type="Proteomes" id="UP000481153"/>
    </source>
</evidence>
<proteinExistence type="predicted"/>
<reference evidence="4 5" key="1">
    <citation type="submission" date="2019-07" db="EMBL/GenBank/DDBJ databases">
        <title>Genomics analysis of Aphanomyces spp. identifies a new class of oomycete effector associated with host adaptation.</title>
        <authorList>
            <person name="Gaulin E."/>
        </authorList>
    </citation>
    <scope>NUCLEOTIDE SEQUENCE [LARGE SCALE GENOMIC DNA]</scope>
    <source>
        <strain evidence="4 5">ATCC 201684</strain>
    </source>
</reference>